<dbReference type="PANTHER" id="PTHR12993">
    <property type="entry name" value="N-ACETYLGLUCOSAMINYL-PHOSPHATIDYLINOSITOL DE-N-ACETYLASE-RELATED"/>
    <property type="match status" value="1"/>
</dbReference>
<dbReference type="InParanoid" id="A0A1V8TT66"/>
<dbReference type="Pfam" id="PF02585">
    <property type="entry name" value="PIG-L"/>
    <property type="match status" value="1"/>
</dbReference>
<dbReference type="GO" id="GO:0005783">
    <property type="term" value="C:endoplasmic reticulum"/>
    <property type="evidence" value="ECO:0007669"/>
    <property type="project" value="TreeGrafter"/>
</dbReference>
<dbReference type="InterPro" id="IPR024078">
    <property type="entry name" value="LmbE-like_dom_sf"/>
</dbReference>
<dbReference type="GO" id="GO:0006144">
    <property type="term" value="P:purine nucleobase metabolic process"/>
    <property type="evidence" value="ECO:0007669"/>
    <property type="project" value="UniProtKB-KW"/>
</dbReference>
<sequence length="495" mass="54235">MKHIYDVEELPLPAPSAVSSLPTKERAKVLDLLFEPSTQLHTLSVPLLQSETFSTYPDLIAAVGAQLSALADSPSTSDATWLEDILSSHPRLGAKKVESEQSAAEQAQLKGSAEEAAALQKLNEEYEAKFPGLRYVVFVNGRSRQEVMKDMRTRIEGEDLSGERIAAIRAMSKRTVLVIFARPVSDNNNKHDDQDFEECLLASSGAFSASNGPAVITNGGIIRAASLIGTVYLNAGESYLITGFPTLRGKRLCLLIAHPDDEAMFFAPSVIALTQQSLGNQLFIVCLSSGDADGLGQTRKSELVKSALMLGVTSAEHVVVVEDERFPDSMTKTWDAKEISKVLAHYFAPKFASTPSNRAPEALIDVIVTFDAKGVSGHPNHVSLYHGAKVFLGSLMQRHKGWECPVKLYTLTSTNVVRKYSSVVDSMFTVLTCIWRTRDGKDFPSPLLAVSGPMGIRTAQLTMTTAHKSQMRWFRWGWIGVSRYMIVNDLVKVKI</sequence>
<dbReference type="SUPFAM" id="SSF102588">
    <property type="entry name" value="LmbE-like"/>
    <property type="match status" value="1"/>
</dbReference>
<evidence type="ECO:0000256" key="1">
    <source>
        <dbReference type="ARBA" id="ARBA00006066"/>
    </source>
</evidence>
<evidence type="ECO:0000313" key="5">
    <source>
        <dbReference type="EMBL" id="OQO14519.1"/>
    </source>
</evidence>
<dbReference type="Proteomes" id="UP000192596">
    <property type="component" value="Unassembled WGS sequence"/>
</dbReference>
<dbReference type="OrthoDB" id="440160at2759"/>
<dbReference type="GO" id="GO:0006506">
    <property type="term" value="P:GPI anchor biosynthetic process"/>
    <property type="evidence" value="ECO:0007669"/>
    <property type="project" value="UniProtKB-UniPathway"/>
</dbReference>
<keyword evidence="6" id="KW-1185">Reference proteome</keyword>
<dbReference type="Pfam" id="PF09349">
    <property type="entry name" value="OHCU_decarbox"/>
    <property type="match status" value="1"/>
</dbReference>
<comment type="similarity">
    <text evidence="1">Belongs to the PIGL family.</text>
</comment>
<protein>
    <recommendedName>
        <fullName evidence="2">N-acetylglucosaminylphosphatidylinositol deacetylase</fullName>
        <ecNumber evidence="2">3.5.1.89</ecNumber>
    </recommendedName>
</protein>
<dbReference type="Gene3D" id="1.10.3330.10">
    <property type="entry name" value="Oxo-4-hydroxy-4-carboxy-5-ureidoimidazoline decarboxylase"/>
    <property type="match status" value="1"/>
</dbReference>
<comment type="caution">
    <text evidence="5">The sequence shown here is derived from an EMBL/GenBank/DDBJ whole genome shotgun (WGS) entry which is preliminary data.</text>
</comment>
<dbReference type="AlphaFoldDB" id="A0A1V8TT66"/>
<dbReference type="UniPathway" id="UPA00196"/>
<evidence type="ECO:0000313" key="6">
    <source>
        <dbReference type="Proteomes" id="UP000192596"/>
    </source>
</evidence>
<evidence type="ECO:0000259" key="4">
    <source>
        <dbReference type="Pfam" id="PF09349"/>
    </source>
</evidence>
<organism evidence="5 6">
    <name type="scientific">Cryoendolithus antarcticus</name>
    <dbReference type="NCBI Taxonomy" id="1507870"/>
    <lineage>
        <taxon>Eukaryota</taxon>
        <taxon>Fungi</taxon>
        <taxon>Dikarya</taxon>
        <taxon>Ascomycota</taxon>
        <taxon>Pezizomycotina</taxon>
        <taxon>Dothideomycetes</taxon>
        <taxon>Dothideomycetidae</taxon>
        <taxon>Cladosporiales</taxon>
        <taxon>Cladosporiaceae</taxon>
        <taxon>Cryoendolithus</taxon>
    </lineage>
</organism>
<dbReference type="InterPro" id="IPR003737">
    <property type="entry name" value="GlcNAc_PI_deacetylase-related"/>
</dbReference>
<dbReference type="STRING" id="1507870.A0A1V8TT66"/>
<dbReference type="GO" id="GO:0016020">
    <property type="term" value="C:membrane"/>
    <property type="evidence" value="ECO:0007669"/>
    <property type="project" value="GOC"/>
</dbReference>
<dbReference type="GO" id="GO:0000225">
    <property type="term" value="F:N-acetylglucosaminylphosphatidylinositol deacetylase activity"/>
    <property type="evidence" value="ECO:0007669"/>
    <property type="project" value="UniProtKB-EC"/>
</dbReference>
<dbReference type="EC" id="3.5.1.89" evidence="2"/>
<evidence type="ECO:0000256" key="2">
    <source>
        <dbReference type="ARBA" id="ARBA00012176"/>
    </source>
</evidence>
<dbReference type="InterPro" id="IPR018020">
    <property type="entry name" value="OHCU_decarboxylase"/>
</dbReference>
<dbReference type="EMBL" id="NAJO01000002">
    <property type="protein sequence ID" value="OQO14519.1"/>
    <property type="molecule type" value="Genomic_DNA"/>
</dbReference>
<dbReference type="PANTHER" id="PTHR12993:SF11">
    <property type="entry name" value="N-ACETYLGLUCOSAMINYL-PHOSPHATIDYLINOSITOL DE-N-ACETYLASE"/>
    <property type="match status" value="1"/>
</dbReference>
<feature type="domain" description="Oxo-4-hydroxy-4-carboxy-5-ureidoimidazoline decarboxylase" evidence="4">
    <location>
        <begin position="20"/>
        <end position="173"/>
    </location>
</feature>
<dbReference type="InterPro" id="IPR036778">
    <property type="entry name" value="OHCU_decarboxylase_sf"/>
</dbReference>
<keyword evidence="3" id="KW-0659">Purine metabolism</keyword>
<reference evidence="6" key="1">
    <citation type="submission" date="2017-03" db="EMBL/GenBank/DDBJ databases">
        <title>Genomes of endolithic fungi from Antarctica.</title>
        <authorList>
            <person name="Coleine C."/>
            <person name="Masonjones S."/>
            <person name="Stajich J.E."/>
        </authorList>
    </citation>
    <scope>NUCLEOTIDE SEQUENCE [LARGE SCALE GENOMIC DNA]</scope>
    <source>
        <strain evidence="6">CCFEE 5527</strain>
    </source>
</reference>
<proteinExistence type="inferred from homology"/>
<gene>
    <name evidence="5" type="ORF">B0A48_01397</name>
</gene>
<evidence type="ECO:0000256" key="3">
    <source>
        <dbReference type="ARBA" id="ARBA00022631"/>
    </source>
</evidence>
<dbReference type="Gene3D" id="3.40.50.10320">
    <property type="entry name" value="LmbE-like"/>
    <property type="match status" value="1"/>
</dbReference>
<accession>A0A1V8TT66</accession>
<name>A0A1V8TT66_9PEZI</name>
<dbReference type="SUPFAM" id="SSF158694">
    <property type="entry name" value="UraD-Like"/>
    <property type="match status" value="1"/>
</dbReference>